<dbReference type="OrthoDB" id="2838915at2759"/>
<dbReference type="PROSITE" id="PS51186">
    <property type="entry name" value="GNAT"/>
    <property type="match status" value="2"/>
</dbReference>
<evidence type="ECO:0000259" key="2">
    <source>
        <dbReference type="PROSITE" id="PS51186"/>
    </source>
</evidence>
<dbReference type="Gene3D" id="3.40.630.30">
    <property type="match status" value="2"/>
</dbReference>
<organism evidence="3 4">
    <name type="scientific">Mycena venus</name>
    <dbReference type="NCBI Taxonomy" id="2733690"/>
    <lineage>
        <taxon>Eukaryota</taxon>
        <taxon>Fungi</taxon>
        <taxon>Dikarya</taxon>
        <taxon>Basidiomycota</taxon>
        <taxon>Agaricomycotina</taxon>
        <taxon>Agaricomycetes</taxon>
        <taxon>Agaricomycetidae</taxon>
        <taxon>Agaricales</taxon>
        <taxon>Marasmiineae</taxon>
        <taxon>Mycenaceae</taxon>
        <taxon>Mycena</taxon>
    </lineage>
</organism>
<dbReference type="PANTHER" id="PTHR42791:SF2">
    <property type="entry name" value="N-ACETYLTRANSFERASE DOMAIN-CONTAINING PROTEIN"/>
    <property type="match status" value="1"/>
</dbReference>
<dbReference type="CDD" id="cd04301">
    <property type="entry name" value="NAT_SF"/>
    <property type="match status" value="2"/>
</dbReference>
<keyword evidence="3" id="KW-0012">Acyltransferase</keyword>
<protein>
    <submittedName>
        <fullName evidence="3">Acyl-CoA N-acyltransferase</fullName>
    </submittedName>
</protein>
<dbReference type="Pfam" id="PF13673">
    <property type="entry name" value="Acetyltransf_10"/>
    <property type="match status" value="2"/>
</dbReference>
<dbReference type="InterPro" id="IPR000182">
    <property type="entry name" value="GNAT_dom"/>
</dbReference>
<evidence type="ECO:0000256" key="1">
    <source>
        <dbReference type="SAM" id="MobiDB-lite"/>
    </source>
</evidence>
<dbReference type="EMBL" id="JACAZI010000006">
    <property type="protein sequence ID" value="KAF7358375.1"/>
    <property type="molecule type" value="Genomic_DNA"/>
</dbReference>
<name>A0A8H7D1T7_9AGAR</name>
<evidence type="ECO:0000313" key="4">
    <source>
        <dbReference type="Proteomes" id="UP000620124"/>
    </source>
</evidence>
<dbReference type="InterPro" id="IPR052523">
    <property type="entry name" value="Trichothecene_AcTrans"/>
</dbReference>
<keyword evidence="4" id="KW-1185">Reference proteome</keyword>
<dbReference type="InterPro" id="IPR016181">
    <property type="entry name" value="Acyl_CoA_acyltransferase"/>
</dbReference>
<feature type="region of interest" description="Disordered" evidence="1">
    <location>
        <begin position="89"/>
        <end position="109"/>
    </location>
</feature>
<feature type="domain" description="N-acetyltransferase" evidence="2">
    <location>
        <begin position="1"/>
        <end position="218"/>
    </location>
</feature>
<dbReference type="GO" id="GO:0016747">
    <property type="term" value="F:acyltransferase activity, transferring groups other than amino-acyl groups"/>
    <property type="evidence" value="ECO:0007669"/>
    <property type="project" value="InterPro"/>
</dbReference>
<dbReference type="Proteomes" id="UP000620124">
    <property type="component" value="Unassembled WGS sequence"/>
</dbReference>
<sequence length="472" mass="53217">MTFSIVPAVKEDVPRFTEISTAAFTNDSNTLIKAQADGLPMGTVDLRNDWWIPLFDLPEKCAIVKAVDDETGKILGMCGWGKWNFDGSKPALAEGEEDPRAEDCRPKPLPADHKPIDVLKKICDDSMNEWQMKLNQYGRKNMYIFGISVDPVEQGKGVGKALLKFGTDMCDEHQCYAWVHSSMDGYPVFVKAGFKEVGKLEVNLDDYADGVRWVKDGKEQDWGTYTFRNTTKSPCPSPSSRPSRKIFLAFQKSPPRLSRPTLTPLLKTTPMDSPMGTVEMSQDWWLPLINQPEQYAIIKAVDDNSGKILGMCGWGKWNFDGSKPALAEGQEDPRAESYRPKPLPADHKTIDVLKKIVSDDRKKWEMDLNARGGKNMYIFGISVDPLEQRKGVGSALLKFGTNMCDAHQCYAWVHSSMAGYPAFRKAGFKEIGRLEVNLDDYADGVKWVNDGKEEDWGTYTFRYCKYEPKPRV</sequence>
<feature type="domain" description="N-acetyltransferase" evidence="2">
    <location>
        <begin position="370"/>
        <end position="448"/>
    </location>
</feature>
<evidence type="ECO:0000313" key="3">
    <source>
        <dbReference type="EMBL" id="KAF7358375.1"/>
    </source>
</evidence>
<dbReference type="SUPFAM" id="SSF55729">
    <property type="entry name" value="Acyl-CoA N-acyltransferases (Nat)"/>
    <property type="match status" value="2"/>
</dbReference>
<reference evidence="3" key="1">
    <citation type="submission" date="2020-05" db="EMBL/GenBank/DDBJ databases">
        <title>Mycena genomes resolve the evolution of fungal bioluminescence.</title>
        <authorList>
            <person name="Tsai I.J."/>
        </authorList>
    </citation>
    <scope>NUCLEOTIDE SEQUENCE</scope>
    <source>
        <strain evidence="3">CCC161011</strain>
    </source>
</reference>
<dbReference type="PANTHER" id="PTHR42791">
    <property type="entry name" value="GNAT FAMILY ACETYLTRANSFERASE"/>
    <property type="match status" value="1"/>
</dbReference>
<dbReference type="AlphaFoldDB" id="A0A8H7D1T7"/>
<proteinExistence type="predicted"/>
<comment type="caution">
    <text evidence="3">The sequence shown here is derived from an EMBL/GenBank/DDBJ whole genome shotgun (WGS) entry which is preliminary data.</text>
</comment>
<gene>
    <name evidence="3" type="ORF">MVEN_00887600</name>
</gene>
<keyword evidence="3" id="KW-0808">Transferase</keyword>
<accession>A0A8H7D1T7</accession>